<gene>
    <name evidence="3" type="ORF">GKE97_18200</name>
</gene>
<dbReference type="Pfam" id="PF15644">
    <property type="entry name" value="Gln_amidase"/>
    <property type="match status" value="1"/>
</dbReference>
<dbReference type="InterPro" id="IPR006528">
    <property type="entry name" value="Phage_head_morphogenesis_dom"/>
</dbReference>
<dbReference type="Pfam" id="PF04233">
    <property type="entry name" value="Phage_Mu_F"/>
    <property type="match status" value="1"/>
</dbReference>
<protein>
    <submittedName>
        <fullName evidence="3">Phage head morphogenesis protein</fullName>
    </submittedName>
</protein>
<dbReference type="NCBIfam" id="TIGR01641">
    <property type="entry name" value="phageSPP1_gp7"/>
    <property type="match status" value="1"/>
</dbReference>
<accession>A0A6I2R8Q3</accession>
<proteinExistence type="predicted"/>
<evidence type="ECO:0000259" key="1">
    <source>
        <dbReference type="Pfam" id="PF04233"/>
    </source>
</evidence>
<sequence>MAMATNKLPERSSEYWARRLKLMEDALLNQSYSYMENLDAQFRIAQAEIERQVAAWYQRFADNNEITLADAKRLLNSGELEEFRWTVEEYIKHGEENALTGAWMKELENASARVHISRLDALKLQLQQQAELLYSNQLDTLDAVARRVYTGGYYHTAYEIQKGLGVGWTMQALDERTVSKVLSRPWTADGQTFRDRCWMNKQSLVSSVNTQLTQMIIRGEGPDRAISAISKQFNVSRSKAGRLVMTESAYFSSAGQKDCFNGLGVKEYMFVASFDHDTCELCASMDGKVFKMSEHQAGLTAPPLHPWCRCCIAPYFADMVGIGERWVRNEDGTTGKIPTGITFDEWKKGHVKTGVVRTGKSAIMDIVEKAVGAAKGTSLDMKPAITGANPNYSSDQGYRVNCQRCVQTFELRRRGYDVIARPKPKKNNTIFWGSECFADAAGRSVSYTFNQTEAAVKRELAAAPDGARYGIYIKWKGRPPAAHVFIAEKSGGVVHYMDPQTGNMDASGYFARGSKGRFGFFRMDDKALTTDQAIIAATVEVKKP</sequence>
<feature type="domain" description="Tox-PL" evidence="2">
    <location>
        <begin position="401"/>
        <end position="502"/>
    </location>
</feature>
<evidence type="ECO:0000259" key="2">
    <source>
        <dbReference type="Pfam" id="PF15644"/>
    </source>
</evidence>
<comment type="caution">
    <text evidence="3">The sequence shown here is derived from an EMBL/GenBank/DDBJ whole genome shotgun (WGS) entry which is preliminary data.</text>
</comment>
<organism evidence="3 4">
    <name type="scientific">Flavonifractor plautii</name>
    <name type="common">Fusobacterium plautii</name>
    <dbReference type="NCBI Taxonomy" id="292800"/>
    <lineage>
        <taxon>Bacteria</taxon>
        <taxon>Bacillati</taxon>
        <taxon>Bacillota</taxon>
        <taxon>Clostridia</taxon>
        <taxon>Eubacteriales</taxon>
        <taxon>Oscillospiraceae</taxon>
        <taxon>Flavonifractor</taxon>
    </lineage>
</organism>
<name>A0A6I2R8Q3_FLAPL</name>
<dbReference type="Proteomes" id="UP000434475">
    <property type="component" value="Unassembled WGS sequence"/>
</dbReference>
<dbReference type="InterPro" id="IPR028908">
    <property type="entry name" value="Tox-PL_dom"/>
</dbReference>
<evidence type="ECO:0000313" key="4">
    <source>
        <dbReference type="Proteomes" id="UP000434475"/>
    </source>
</evidence>
<feature type="domain" description="Phage head morphogenesis" evidence="1">
    <location>
        <begin position="208"/>
        <end position="312"/>
    </location>
</feature>
<dbReference type="AlphaFoldDB" id="A0A6I2R8Q3"/>
<dbReference type="EMBL" id="WKPR01000022">
    <property type="protein sequence ID" value="MSB21430.1"/>
    <property type="molecule type" value="Genomic_DNA"/>
</dbReference>
<evidence type="ECO:0000313" key="3">
    <source>
        <dbReference type="EMBL" id="MSB21430.1"/>
    </source>
</evidence>
<reference evidence="3 4" key="1">
    <citation type="journal article" date="2019" name="Nat. Med.">
        <title>A library of human gut bacterial isolates paired with longitudinal multiomics data enables mechanistic microbiome research.</title>
        <authorList>
            <person name="Poyet M."/>
            <person name="Groussin M."/>
            <person name="Gibbons S.M."/>
            <person name="Avila-Pacheco J."/>
            <person name="Jiang X."/>
            <person name="Kearney S.M."/>
            <person name="Perrotta A.R."/>
            <person name="Berdy B."/>
            <person name="Zhao S."/>
            <person name="Lieberman T.D."/>
            <person name="Swanson P.K."/>
            <person name="Smith M."/>
            <person name="Roesemann S."/>
            <person name="Alexander J.E."/>
            <person name="Rich S.A."/>
            <person name="Livny J."/>
            <person name="Vlamakis H."/>
            <person name="Clish C."/>
            <person name="Bullock K."/>
            <person name="Deik A."/>
            <person name="Scott J."/>
            <person name="Pierce K.A."/>
            <person name="Xavier R.J."/>
            <person name="Alm E.J."/>
        </authorList>
    </citation>
    <scope>NUCLEOTIDE SEQUENCE [LARGE SCALE GENOMIC DNA]</scope>
    <source>
        <strain evidence="3 4">BIOML-A2</strain>
    </source>
</reference>